<feature type="domain" description="Glycosyltransferase 2-like" evidence="4">
    <location>
        <begin position="8"/>
        <end position="124"/>
    </location>
</feature>
<name>A0AAJ4N3Z7_AGRTU</name>
<evidence type="ECO:0000313" key="5">
    <source>
        <dbReference type="EMBL" id="QTG14635.1"/>
    </source>
</evidence>
<dbReference type="AlphaFoldDB" id="A0AAJ4N3Z7"/>
<evidence type="ECO:0000259" key="4">
    <source>
        <dbReference type="Pfam" id="PF00535"/>
    </source>
</evidence>
<proteinExistence type="inferred from homology"/>
<dbReference type="Pfam" id="PF00535">
    <property type="entry name" value="Glycos_transf_2"/>
    <property type="match status" value="1"/>
</dbReference>
<dbReference type="GO" id="GO:0016757">
    <property type="term" value="F:glycosyltransferase activity"/>
    <property type="evidence" value="ECO:0007669"/>
    <property type="project" value="UniProtKB-KW"/>
</dbReference>
<accession>A0AAJ4N3Z7</accession>
<dbReference type="Gene3D" id="3.90.550.10">
    <property type="entry name" value="Spore Coat Polysaccharide Biosynthesis Protein SpsA, Chain A"/>
    <property type="match status" value="1"/>
</dbReference>
<dbReference type="InterPro" id="IPR029044">
    <property type="entry name" value="Nucleotide-diphossugar_trans"/>
</dbReference>
<comment type="similarity">
    <text evidence="1">Belongs to the glycosyltransferase 2 family.</text>
</comment>
<keyword evidence="3" id="KW-0808">Transferase</keyword>
<dbReference type="PANTHER" id="PTHR43179">
    <property type="entry name" value="RHAMNOSYLTRANSFERASE WBBL"/>
    <property type="match status" value="1"/>
</dbReference>
<dbReference type="RefSeq" id="WP_111796810.1">
    <property type="nucleotide sequence ID" value="NZ_CP049217.1"/>
</dbReference>
<evidence type="ECO:0000256" key="3">
    <source>
        <dbReference type="ARBA" id="ARBA00022679"/>
    </source>
</evidence>
<dbReference type="PANTHER" id="PTHR43179:SF12">
    <property type="entry name" value="GALACTOFURANOSYLTRANSFERASE GLFT2"/>
    <property type="match status" value="1"/>
</dbReference>
<evidence type="ECO:0000256" key="2">
    <source>
        <dbReference type="ARBA" id="ARBA00022676"/>
    </source>
</evidence>
<dbReference type="EMBL" id="CP049217">
    <property type="protein sequence ID" value="QTG14635.1"/>
    <property type="molecule type" value="Genomic_DNA"/>
</dbReference>
<evidence type="ECO:0000256" key="1">
    <source>
        <dbReference type="ARBA" id="ARBA00006739"/>
    </source>
</evidence>
<protein>
    <submittedName>
        <fullName evidence="5">Glycosyltransferase family 2 protein</fullName>
    </submittedName>
</protein>
<gene>
    <name evidence="5" type="ORF">G6M86_15075</name>
</gene>
<reference evidence="5" key="1">
    <citation type="submission" date="2020-02" db="EMBL/GenBank/DDBJ databases">
        <title>Unexpected conservation and global transmission of agrobacterial virulence plasmids.</title>
        <authorList>
            <person name="Weisberg A.J."/>
            <person name="Davis E.W. II"/>
            <person name="Tabima J.R."/>
            <person name="Belcher M.S."/>
            <person name="Miller M."/>
            <person name="Kuo C.-H."/>
            <person name="Loper J.E."/>
            <person name="Grunwald N.J."/>
            <person name="Putnam M.L."/>
            <person name="Chang J.H."/>
        </authorList>
    </citation>
    <scope>NUCLEOTIDE SEQUENCE</scope>
    <source>
        <strain evidence="5">Q15/94</strain>
    </source>
</reference>
<organism evidence="5 6">
    <name type="scientific">Agrobacterium tumefaciens</name>
    <dbReference type="NCBI Taxonomy" id="358"/>
    <lineage>
        <taxon>Bacteria</taxon>
        <taxon>Pseudomonadati</taxon>
        <taxon>Pseudomonadota</taxon>
        <taxon>Alphaproteobacteria</taxon>
        <taxon>Hyphomicrobiales</taxon>
        <taxon>Rhizobiaceae</taxon>
        <taxon>Rhizobium/Agrobacterium group</taxon>
        <taxon>Agrobacterium</taxon>
        <taxon>Agrobacterium tumefaciens complex</taxon>
    </lineage>
</organism>
<evidence type="ECO:0000313" key="6">
    <source>
        <dbReference type="Proteomes" id="UP000663946"/>
    </source>
</evidence>
<dbReference type="Proteomes" id="UP000663946">
    <property type="component" value="Chromosome 2"/>
</dbReference>
<sequence length="374" mass="41545">MKPRVLHVITVYNGRSFVPAAIKSAVEMDQAHALIDVLVLDDASPEPGWSEELSRICDEFGALYYCSPRNLGIPRNVSLGLLTAIKKNYDYVTINNSDVIFPKNLISIMVEACKADRVGSVTAWSNNVSIYSIQNADPDRYLANQATVDFICDSLHGKYGSSVFDAPAGISFCIMMPVEVVKKVGLMDPIFGRGYCEETDWSLRSLQMGYRVCLCPGTFVYHQGRGSNVAAGLVSGAHTTVPENEVIIDTRFPDFRKQCDVFISSGLMDKYRGEAVDHILNEAARAFGYCILPGWGDNAYEQYSSKMRVEILPEGGRAIMAFTFAGFTQTWPLDGMRSIDSVLERFGPEKLIFNGFDKASHGAQLYRPYPEQVW</sequence>
<dbReference type="SUPFAM" id="SSF53448">
    <property type="entry name" value="Nucleotide-diphospho-sugar transferases"/>
    <property type="match status" value="1"/>
</dbReference>
<dbReference type="InterPro" id="IPR001173">
    <property type="entry name" value="Glyco_trans_2-like"/>
</dbReference>
<keyword evidence="2" id="KW-0328">Glycosyltransferase</keyword>